<feature type="compositionally biased region" description="Basic and acidic residues" evidence="1">
    <location>
        <begin position="66"/>
        <end position="82"/>
    </location>
</feature>
<organism evidence="2 3">
    <name type="scientific">Tepidimonas fonticaldi</name>
    <dbReference type="NCBI Taxonomy" id="1101373"/>
    <lineage>
        <taxon>Bacteria</taxon>
        <taxon>Pseudomonadati</taxon>
        <taxon>Pseudomonadota</taxon>
        <taxon>Betaproteobacteria</taxon>
        <taxon>Burkholderiales</taxon>
        <taxon>Tepidimonas</taxon>
    </lineage>
</organism>
<evidence type="ECO:0000313" key="2">
    <source>
        <dbReference type="EMBL" id="OBS30448.1"/>
    </source>
</evidence>
<name>A0A1A6DUA7_9BURK</name>
<accession>A0A1A6DUA7</accession>
<evidence type="ECO:0000313" key="3">
    <source>
        <dbReference type="Proteomes" id="UP000091969"/>
    </source>
</evidence>
<feature type="compositionally biased region" description="Low complexity" evidence="1">
    <location>
        <begin position="270"/>
        <end position="292"/>
    </location>
</feature>
<evidence type="ECO:0008006" key="4">
    <source>
        <dbReference type="Google" id="ProtNLM"/>
    </source>
</evidence>
<dbReference type="Proteomes" id="UP000091969">
    <property type="component" value="Unassembled WGS sequence"/>
</dbReference>
<feature type="compositionally biased region" description="Low complexity" evidence="1">
    <location>
        <begin position="83"/>
        <end position="133"/>
    </location>
</feature>
<protein>
    <recommendedName>
        <fullName evidence="4">Flagellar hook-length control protein FliK</fullName>
    </recommendedName>
</protein>
<dbReference type="STRING" id="1101373.A9O67_05305"/>
<dbReference type="Gene3D" id="3.30.750.140">
    <property type="match status" value="1"/>
</dbReference>
<reference evidence="2 3" key="1">
    <citation type="submission" date="2016-06" db="EMBL/GenBank/DDBJ databases">
        <title>Genome sequence of Tepidimonas fonticaldi PL17.</title>
        <authorList>
            <person name="Pinnaka A.K."/>
        </authorList>
    </citation>
    <scope>NUCLEOTIDE SEQUENCE [LARGE SCALE GENOMIC DNA]</scope>
    <source>
        <strain evidence="2 3">PL17</strain>
    </source>
</reference>
<comment type="caution">
    <text evidence="2">The sequence shown here is derived from an EMBL/GenBank/DDBJ whole genome shotgun (WGS) entry which is preliminary data.</text>
</comment>
<gene>
    <name evidence="2" type="ORF">A9O67_05305</name>
</gene>
<evidence type="ECO:0000256" key="1">
    <source>
        <dbReference type="SAM" id="MobiDB-lite"/>
    </source>
</evidence>
<dbReference type="InterPro" id="IPR038610">
    <property type="entry name" value="FliK-like_C_sf"/>
</dbReference>
<keyword evidence="3" id="KW-1185">Reference proteome</keyword>
<feature type="region of interest" description="Disordered" evidence="1">
    <location>
        <begin position="187"/>
        <end position="295"/>
    </location>
</feature>
<feature type="compositionally biased region" description="Basic and acidic residues" evidence="1">
    <location>
        <begin position="247"/>
        <end position="266"/>
    </location>
</feature>
<feature type="region of interest" description="Disordered" evidence="1">
    <location>
        <begin position="1"/>
        <end position="39"/>
    </location>
</feature>
<dbReference type="RefSeq" id="WP_068608897.1">
    <property type="nucleotide sequence ID" value="NZ_LZDH01000056.1"/>
</dbReference>
<feature type="region of interest" description="Disordered" evidence="1">
    <location>
        <begin position="55"/>
        <end position="150"/>
    </location>
</feature>
<proteinExistence type="predicted"/>
<feature type="compositionally biased region" description="Low complexity" evidence="1">
    <location>
        <begin position="55"/>
        <end position="65"/>
    </location>
</feature>
<feature type="compositionally biased region" description="Low complexity" evidence="1">
    <location>
        <begin position="231"/>
        <end position="245"/>
    </location>
</feature>
<dbReference type="EMBL" id="LZDH01000056">
    <property type="protein sequence ID" value="OBS30448.1"/>
    <property type="molecule type" value="Genomic_DNA"/>
</dbReference>
<dbReference type="AlphaFoldDB" id="A0A1A6DUA7"/>
<sequence>MKAESLPPATSAHGTHRPQGPQGQRSHAADPQGGDPFAQLLADLCADDATGLCDAEASAEASTDAAAKDDPRAEEITKRPPRADALPDTAAALMAAATPAAALQPPASDAANPIPSDTPASTADLTALTAASPRTGTEAPTDGDPAAPLVSASAHPVADLAKGGGLGQLMQATASDTPWGNWVSTVARSKQRSPGAAQANGRLAQREASAPDGAAGPLAPTTRTDRHPSDATALTAPTAPSPAALMERAETSTHPGERREAERTPDALRTGGPATPDAPSPTAAGGSGPEASDFGLQLGQALGDAFESLGAQVSLWTAGKSQRASFSLQEGTDDPLGVDLTVTDGVAQVLFRTDDGAMRQLIQAQAPAALAEALARVGLTLGGVDVGGQFAQGQGQPPADASPRSIRMGLAPVATAEPARAGQGVLLRGPSGRAGLDVYA</sequence>
<dbReference type="OrthoDB" id="9157434at2"/>